<proteinExistence type="predicted"/>
<dbReference type="EC" id="2.7.11.1" evidence="1"/>
<dbReference type="InterPro" id="IPR008271">
    <property type="entry name" value="Ser/Thr_kinase_AS"/>
</dbReference>
<reference evidence="9 10" key="1">
    <citation type="submission" date="2024-09" db="EMBL/GenBank/DDBJ databases">
        <title>Rethinking Asexuality: The Enigmatic Case of Functional Sexual Genes in Lepraria (Stereocaulaceae).</title>
        <authorList>
            <person name="Doellman M."/>
            <person name="Sun Y."/>
            <person name="Barcenas-Pena A."/>
            <person name="Lumbsch H.T."/>
            <person name="Grewe F."/>
        </authorList>
    </citation>
    <scope>NUCLEOTIDE SEQUENCE [LARGE SCALE GENOMIC DNA]</scope>
    <source>
        <strain evidence="9 10">Mercado 3170</strain>
    </source>
</reference>
<dbReference type="PANTHER" id="PTHR44167:SF23">
    <property type="entry name" value="CDC7 KINASE, ISOFORM A-RELATED"/>
    <property type="match status" value="1"/>
</dbReference>
<dbReference type="PROSITE" id="PS00108">
    <property type="entry name" value="PROTEIN_KINASE_ST"/>
    <property type="match status" value="1"/>
</dbReference>
<dbReference type="PROSITE" id="PS50011">
    <property type="entry name" value="PROTEIN_KINASE_DOM"/>
    <property type="match status" value="1"/>
</dbReference>
<dbReference type="InterPro" id="IPR011009">
    <property type="entry name" value="Kinase-like_dom_sf"/>
</dbReference>
<organism evidence="9 10">
    <name type="scientific">Stereocaulon virgatum</name>
    <dbReference type="NCBI Taxonomy" id="373712"/>
    <lineage>
        <taxon>Eukaryota</taxon>
        <taxon>Fungi</taxon>
        <taxon>Dikarya</taxon>
        <taxon>Ascomycota</taxon>
        <taxon>Pezizomycotina</taxon>
        <taxon>Lecanoromycetes</taxon>
        <taxon>OSLEUM clade</taxon>
        <taxon>Lecanoromycetidae</taxon>
        <taxon>Lecanorales</taxon>
        <taxon>Lecanorineae</taxon>
        <taxon>Stereocaulaceae</taxon>
        <taxon>Stereocaulon</taxon>
    </lineage>
</organism>
<evidence type="ECO:0000256" key="3">
    <source>
        <dbReference type="ARBA" id="ARBA00022679"/>
    </source>
</evidence>
<gene>
    <name evidence="9" type="ORF">N7G274_002028</name>
</gene>
<feature type="region of interest" description="Disordered" evidence="7">
    <location>
        <begin position="285"/>
        <end position="327"/>
    </location>
</feature>
<feature type="region of interest" description="Disordered" evidence="7">
    <location>
        <begin position="133"/>
        <end position="157"/>
    </location>
</feature>
<feature type="compositionally biased region" description="Acidic residues" evidence="7">
    <location>
        <begin position="59"/>
        <end position="72"/>
    </location>
</feature>
<keyword evidence="2" id="KW-0723">Serine/threonine-protein kinase</keyword>
<protein>
    <recommendedName>
        <fullName evidence="1">non-specific serine/threonine protein kinase</fullName>
        <ecNumber evidence="1">2.7.11.1</ecNumber>
    </recommendedName>
</protein>
<evidence type="ECO:0000313" key="10">
    <source>
        <dbReference type="Proteomes" id="UP001590950"/>
    </source>
</evidence>
<evidence type="ECO:0000256" key="4">
    <source>
        <dbReference type="ARBA" id="ARBA00022741"/>
    </source>
</evidence>
<dbReference type="SUPFAM" id="SSF56112">
    <property type="entry name" value="Protein kinase-like (PK-like)"/>
    <property type="match status" value="1"/>
</dbReference>
<feature type="region of interest" description="Disordered" evidence="7">
    <location>
        <begin position="31"/>
        <end position="73"/>
    </location>
</feature>
<feature type="domain" description="Protein kinase" evidence="8">
    <location>
        <begin position="89"/>
        <end position="466"/>
    </location>
</feature>
<accession>A0ABR4AK90</accession>
<keyword evidence="5" id="KW-0418">Kinase</keyword>
<keyword evidence="6" id="KW-0067">ATP-binding</keyword>
<dbReference type="PANTHER" id="PTHR44167">
    <property type="entry name" value="OVARIAN-SPECIFIC SERINE/THREONINE-PROTEIN KINASE LOK-RELATED"/>
    <property type="match status" value="1"/>
</dbReference>
<evidence type="ECO:0000313" key="9">
    <source>
        <dbReference type="EMBL" id="KAL2045600.1"/>
    </source>
</evidence>
<dbReference type="Pfam" id="PF00069">
    <property type="entry name" value="Pkinase"/>
    <property type="match status" value="2"/>
</dbReference>
<evidence type="ECO:0000256" key="6">
    <source>
        <dbReference type="ARBA" id="ARBA00022840"/>
    </source>
</evidence>
<keyword evidence="3" id="KW-0808">Transferase</keyword>
<dbReference type="CDD" id="cd14019">
    <property type="entry name" value="STKc_Cdc7"/>
    <property type="match status" value="1"/>
</dbReference>
<dbReference type="Proteomes" id="UP001590950">
    <property type="component" value="Unassembled WGS sequence"/>
</dbReference>
<dbReference type="Gene3D" id="1.10.510.10">
    <property type="entry name" value="Transferase(Phosphotransferase) domain 1"/>
    <property type="match status" value="1"/>
</dbReference>
<evidence type="ECO:0000256" key="5">
    <source>
        <dbReference type="ARBA" id="ARBA00022777"/>
    </source>
</evidence>
<evidence type="ECO:0000256" key="7">
    <source>
        <dbReference type="SAM" id="MobiDB-lite"/>
    </source>
</evidence>
<feature type="compositionally biased region" description="Basic and acidic residues" evidence="7">
    <location>
        <begin position="36"/>
        <end position="45"/>
    </location>
</feature>
<comment type="caution">
    <text evidence="9">The sequence shown here is derived from an EMBL/GenBank/DDBJ whole genome shotgun (WGS) entry which is preliminary data.</text>
</comment>
<dbReference type="InterPro" id="IPR000719">
    <property type="entry name" value="Prot_kinase_dom"/>
</dbReference>
<name>A0ABR4AK90_9LECA</name>
<keyword evidence="10" id="KW-1185">Reference proteome</keyword>
<keyword evidence="4" id="KW-0547">Nucleotide-binding</keyword>
<dbReference type="SMART" id="SM00220">
    <property type="entry name" value="S_TKc"/>
    <property type="match status" value="1"/>
</dbReference>
<evidence type="ECO:0000259" key="8">
    <source>
        <dbReference type="PROSITE" id="PS50011"/>
    </source>
</evidence>
<evidence type="ECO:0000256" key="1">
    <source>
        <dbReference type="ARBA" id="ARBA00012513"/>
    </source>
</evidence>
<dbReference type="EMBL" id="JBEFKJ010000006">
    <property type="protein sequence ID" value="KAL2045600.1"/>
    <property type="molecule type" value="Genomic_DNA"/>
</dbReference>
<sequence>MAKRPAPIAERNPFLTGIDLAPVTSLSEKLGLSPEMRYEEQHNTDGEGLSEEPQRSVDESDEEEPEVDESVQEEMAKLEDTFQERGLKYRMIDRIGEGTFSTVYKAEDLHYEYYQNEWDIEFKDATKWMSPPFKRRRDNESQSSTTLVDSQSQRRQRQPRYVAIKKIYVTSSPIRIQNELELLHDLRGCKAVCPLITAFRHQDQVVAILPHFRHQDFRLFYRGMTVPDIKVYFRSLFEALAAVHKHGIIHRDIKPTNFLYDIDRQRGVLVDFGLAEREGNDSSHCLCQDHPSSRKTKIESSKARNQPIPIGYPKNDQRPSRRANRAGTRGFRAPEVLLKCTAQTTKIDVWSVGVIMLTMLAQRFPFFNSADDIEAMIEIATIFGQLRMRQCAMLHGTVFECTIPTIGKHGFSLSQIVQWSASTRTSDDGEDLDPEVREAVKFLELCLELDPRKRISARTALASDFLVEQTFSDTEPDEMDVL</sequence>
<dbReference type="Gene3D" id="3.30.200.20">
    <property type="entry name" value="Phosphorylase Kinase, domain 1"/>
    <property type="match status" value="1"/>
</dbReference>
<evidence type="ECO:0000256" key="2">
    <source>
        <dbReference type="ARBA" id="ARBA00022527"/>
    </source>
</evidence>